<keyword evidence="2" id="KW-0813">Transport</keyword>
<dbReference type="SUPFAM" id="SSF55604">
    <property type="entry name" value="Glucose permease domain IIB"/>
    <property type="match status" value="1"/>
</dbReference>
<evidence type="ECO:0000256" key="9">
    <source>
        <dbReference type="ARBA" id="ARBA00022989"/>
    </source>
</evidence>
<keyword evidence="7 12" id="KW-0812">Transmembrane</keyword>
<organism evidence="15 16">
    <name type="scientific">Lactiplantibacillus pentosus DSM 20314</name>
    <dbReference type="NCBI Taxonomy" id="1423791"/>
    <lineage>
        <taxon>Bacteria</taxon>
        <taxon>Bacillati</taxon>
        <taxon>Bacillota</taxon>
        <taxon>Bacilli</taxon>
        <taxon>Lactobacillales</taxon>
        <taxon>Lactobacillaceae</taxon>
        <taxon>Lactiplantibacillus</taxon>
    </lineage>
</organism>
<evidence type="ECO:0000259" key="13">
    <source>
        <dbReference type="PROSITE" id="PS51098"/>
    </source>
</evidence>
<dbReference type="CDD" id="cd00212">
    <property type="entry name" value="PTS_IIB_glc"/>
    <property type="match status" value="1"/>
</dbReference>
<feature type="transmembrane region" description="Helical" evidence="12">
    <location>
        <begin position="199"/>
        <end position="219"/>
    </location>
</feature>
<dbReference type="Proteomes" id="UP000051020">
    <property type="component" value="Unassembled WGS sequence"/>
</dbReference>
<comment type="subcellular location">
    <subcellularLocation>
        <location evidence="1">Cell membrane</location>
        <topology evidence="1">Multi-pass membrane protein</topology>
    </subcellularLocation>
</comment>
<dbReference type="InterPro" id="IPR018113">
    <property type="entry name" value="PTrfase_EIIB_Cys"/>
</dbReference>
<reference evidence="15 16" key="1">
    <citation type="journal article" date="2015" name="Genome Announc.">
        <title>Expanding the biotechnology potential of lactobacilli through comparative genomics of 213 strains and associated genera.</title>
        <authorList>
            <person name="Sun Z."/>
            <person name="Harris H.M."/>
            <person name="McCann A."/>
            <person name="Guo C."/>
            <person name="Argimon S."/>
            <person name="Zhang W."/>
            <person name="Yang X."/>
            <person name="Jeffery I.B."/>
            <person name="Cooney J.C."/>
            <person name="Kagawa T.F."/>
            <person name="Liu W."/>
            <person name="Song Y."/>
            <person name="Salvetti E."/>
            <person name="Wrobel A."/>
            <person name="Rasinkangas P."/>
            <person name="Parkhill J."/>
            <person name="Rea M.C."/>
            <person name="O'Sullivan O."/>
            <person name="Ritari J."/>
            <person name="Douillard F.P."/>
            <person name="Paul Ross R."/>
            <person name="Yang R."/>
            <person name="Briner A.E."/>
            <person name="Felis G.E."/>
            <person name="de Vos W.M."/>
            <person name="Barrangou R."/>
            <person name="Klaenhammer T.R."/>
            <person name="Caufield P.W."/>
            <person name="Cui Y."/>
            <person name="Zhang H."/>
            <person name="O'Toole P.W."/>
        </authorList>
    </citation>
    <scope>NUCLEOTIDE SEQUENCE [LARGE SCALE GENOMIC DNA]</scope>
    <source>
        <strain evidence="15 16">DSM 20314</strain>
    </source>
</reference>
<dbReference type="Pfam" id="PF00367">
    <property type="entry name" value="PTS_EIIB"/>
    <property type="match status" value="1"/>
</dbReference>
<feature type="domain" description="PTS EIIC type-1" evidence="14">
    <location>
        <begin position="126"/>
        <end position="490"/>
    </location>
</feature>
<evidence type="ECO:0000256" key="8">
    <source>
        <dbReference type="ARBA" id="ARBA00022777"/>
    </source>
</evidence>
<name>A0A837RBQ3_LACPE</name>
<evidence type="ECO:0000256" key="10">
    <source>
        <dbReference type="ARBA" id="ARBA00023136"/>
    </source>
</evidence>
<keyword evidence="10 12" id="KW-0472">Membrane</keyword>
<keyword evidence="3" id="KW-1003">Cell membrane</keyword>
<feature type="transmembrane region" description="Helical" evidence="12">
    <location>
        <begin position="349"/>
        <end position="370"/>
    </location>
</feature>
<evidence type="ECO:0000256" key="2">
    <source>
        <dbReference type="ARBA" id="ARBA00022448"/>
    </source>
</evidence>
<keyword evidence="6" id="KW-0598">Phosphotransferase system</keyword>
<evidence type="ECO:0000256" key="4">
    <source>
        <dbReference type="ARBA" id="ARBA00022597"/>
    </source>
</evidence>
<dbReference type="EMBL" id="AZCU01000005">
    <property type="protein sequence ID" value="KRK26008.1"/>
    <property type="molecule type" value="Genomic_DNA"/>
</dbReference>
<sequence>MILLVTEARIMKNKTQQYKQVATDVLSAVGGKTNISSVTHCMTRLRFNLKDESIPNDTEIQNIAGVIGVNRAGGQYQVIIGQTVNKVYDELIAVGDLTRNAPIDENLDGKLKEKLTFKTAGNLVLNKLAGCLTPLIPMLIAASMFKMFAAVLGPSMLNIIGTKTSLYQLFTFVGDAGFYFFPVILGYTAAKQFNTSRIIAMFLGAILIDPNLIKIVTAGKSFDVFGIPMQLVNYSSTVIPIILSVWIMSYVERFFKRYTASSISTIVVPTLTIVVMLPISLCVLGPAGNFVGNYICEGILAFGKLGGLPTIIAVGVVGALWEILVMTGMHLLMITTMMMIFAQSGHENFVTLGAVAASMSVAGMCLGAALRIKDKNQRALAWSYLVASIIGGVTEPGLYGLAVRYKRPFVGMMIGGFCGGLYAGITSITAYVMVPVANFLSLTAYVGGQTSNVINGVMSGVIAFVAAAIATYAIGVESKSVQATTKTFKLVEA</sequence>
<feature type="transmembrane region" description="Helical" evidence="12">
    <location>
        <begin position="307"/>
        <end position="328"/>
    </location>
</feature>
<dbReference type="GO" id="GO:0009401">
    <property type="term" value="P:phosphoenolpyruvate-dependent sugar phosphotransferase system"/>
    <property type="evidence" value="ECO:0007669"/>
    <property type="project" value="UniProtKB-KW"/>
</dbReference>
<evidence type="ECO:0000256" key="7">
    <source>
        <dbReference type="ARBA" id="ARBA00022692"/>
    </source>
</evidence>
<dbReference type="PROSITE" id="PS51098">
    <property type="entry name" value="PTS_EIIB_TYPE_1"/>
    <property type="match status" value="1"/>
</dbReference>
<evidence type="ECO:0000259" key="14">
    <source>
        <dbReference type="PROSITE" id="PS51103"/>
    </source>
</evidence>
<evidence type="ECO:0000256" key="6">
    <source>
        <dbReference type="ARBA" id="ARBA00022683"/>
    </source>
</evidence>
<accession>A0A837RBQ3</accession>
<proteinExistence type="predicted"/>
<evidence type="ECO:0000256" key="3">
    <source>
        <dbReference type="ARBA" id="ARBA00022475"/>
    </source>
</evidence>
<dbReference type="AlphaFoldDB" id="A0A837RBQ3"/>
<dbReference type="InterPro" id="IPR013013">
    <property type="entry name" value="PTS_EIIC_1"/>
</dbReference>
<dbReference type="GO" id="GO:0015771">
    <property type="term" value="P:trehalose transport"/>
    <property type="evidence" value="ECO:0007669"/>
    <property type="project" value="TreeGrafter"/>
</dbReference>
<dbReference type="PROSITE" id="PS01035">
    <property type="entry name" value="PTS_EIIB_TYPE_1_CYS"/>
    <property type="match status" value="1"/>
</dbReference>
<evidence type="ECO:0000256" key="12">
    <source>
        <dbReference type="SAM" id="Phobius"/>
    </source>
</evidence>
<feature type="transmembrane region" description="Helical" evidence="12">
    <location>
        <begin position="382"/>
        <end position="402"/>
    </location>
</feature>
<evidence type="ECO:0000256" key="1">
    <source>
        <dbReference type="ARBA" id="ARBA00004651"/>
    </source>
</evidence>
<evidence type="ECO:0000313" key="16">
    <source>
        <dbReference type="Proteomes" id="UP000051020"/>
    </source>
</evidence>
<dbReference type="InterPro" id="IPR001996">
    <property type="entry name" value="PTS_IIB_1"/>
</dbReference>
<dbReference type="GO" id="GO:0090589">
    <property type="term" value="F:protein-phosphocysteine-trehalose phosphotransferase system transporter activity"/>
    <property type="evidence" value="ECO:0007669"/>
    <property type="project" value="TreeGrafter"/>
</dbReference>
<evidence type="ECO:0000256" key="5">
    <source>
        <dbReference type="ARBA" id="ARBA00022679"/>
    </source>
</evidence>
<keyword evidence="9 12" id="KW-1133">Transmembrane helix</keyword>
<dbReference type="PANTHER" id="PTHR30175:SF1">
    <property type="entry name" value="PTS SYSTEM ARBUTIN-, CELLOBIOSE-, AND SALICIN-SPECIFIC EIIBC COMPONENT-RELATED"/>
    <property type="match status" value="1"/>
</dbReference>
<dbReference type="FunFam" id="3.30.1360.60:FF:000001">
    <property type="entry name" value="PTS system glucose-specific IIBC component PtsG"/>
    <property type="match status" value="1"/>
</dbReference>
<dbReference type="Pfam" id="PF02378">
    <property type="entry name" value="PTS_EIIC"/>
    <property type="match status" value="1"/>
</dbReference>
<feature type="transmembrane region" description="Helical" evidence="12">
    <location>
        <begin position="166"/>
        <end position="187"/>
    </location>
</feature>
<feature type="transmembrane region" description="Helical" evidence="12">
    <location>
        <begin position="409"/>
        <end position="433"/>
    </location>
</feature>
<evidence type="ECO:0000256" key="11">
    <source>
        <dbReference type="PROSITE-ProRule" id="PRU00421"/>
    </source>
</evidence>
<feature type="transmembrane region" description="Helical" evidence="12">
    <location>
        <begin position="231"/>
        <end position="251"/>
    </location>
</feature>
<dbReference type="PANTHER" id="PTHR30175">
    <property type="entry name" value="PHOSPHOTRANSFERASE SYSTEM TRANSPORT PROTEIN"/>
    <property type="match status" value="1"/>
</dbReference>
<keyword evidence="4" id="KW-0762">Sugar transport</keyword>
<dbReference type="GO" id="GO:0008982">
    <property type="term" value="F:protein-N(PI)-phosphohistidine-sugar phosphotransferase activity"/>
    <property type="evidence" value="ECO:0007669"/>
    <property type="project" value="InterPro"/>
</dbReference>
<dbReference type="InterPro" id="IPR050558">
    <property type="entry name" value="PTS_Sugar-Specific_Components"/>
</dbReference>
<dbReference type="InterPro" id="IPR036878">
    <property type="entry name" value="Glu_permease_IIB"/>
</dbReference>
<feature type="active site" description="Phosphocysteine intermediate; for EIIB activity" evidence="11">
    <location>
        <position position="41"/>
    </location>
</feature>
<comment type="caution">
    <text evidence="15">The sequence shown here is derived from an EMBL/GenBank/DDBJ whole genome shotgun (WGS) entry which is preliminary data.</text>
</comment>
<feature type="domain" description="PTS EIIB type-1" evidence="13">
    <location>
        <begin position="19"/>
        <end position="101"/>
    </location>
</feature>
<dbReference type="PROSITE" id="PS51103">
    <property type="entry name" value="PTS_EIIC_TYPE_1"/>
    <property type="match status" value="1"/>
</dbReference>
<dbReference type="GO" id="GO:0016301">
    <property type="term" value="F:kinase activity"/>
    <property type="evidence" value="ECO:0007669"/>
    <property type="project" value="UniProtKB-KW"/>
</dbReference>
<dbReference type="GO" id="GO:0005886">
    <property type="term" value="C:plasma membrane"/>
    <property type="evidence" value="ECO:0007669"/>
    <property type="project" value="UniProtKB-SubCell"/>
</dbReference>
<keyword evidence="8" id="KW-0418">Kinase</keyword>
<dbReference type="Gene3D" id="3.30.1360.60">
    <property type="entry name" value="Glucose permease domain IIB"/>
    <property type="match status" value="1"/>
</dbReference>
<feature type="transmembrane region" description="Helical" evidence="12">
    <location>
        <begin position="453"/>
        <end position="476"/>
    </location>
</feature>
<evidence type="ECO:0000313" key="15">
    <source>
        <dbReference type="EMBL" id="KRK26008.1"/>
    </source>
</evidence>
<gene>
    <name evidence="15" type="ORF">FD24_GL002782</name>
</gene>
<feature type="transmembrane region" description="Helical" evidence="12">
    <location>
        <begin position="263"/>
        <end position="287"/>
    </location>
</feature>
<dbReference type="InterPro" id="IPR003352">
    <property type="entry name" value="PTS_EIIC"/>
</dbReference>
<keyword evidence="5" id="KW-0808">Transferase</keyword>
<protein>
    <submittedName>
        <fullName evidence="15">Beta-glucosides pts, eiibc</fullName>
    </submittedName>
</protein>